<organism evidence="3 4">
    <name type="scientific">Humisphaera borealis</name>
    <dbReference type="NCBI Taxonomy" id="2807512"/>
    <lineage>
        <taxon>Bacteria</taxon>
        <taxon>Pseudomonadati</taxon>
        <taxon>Planctomycetota</taxon>
        <taxon>Phycisphaerae</taxon>
        <taxon>Tepidisphaerales</taxon>
        <taxon>Tepidisphaeraceae</taxon>
        <taxon>Humisphaera</taxon>
    </lineage>
</organism>
<sequence length="307" mass="32862">MAVRRRVFAIAVLGVPALLAGAGSVGVAQEQPPAIQPSGRQPSAIPPNDSEPPVTPSSLRKPIVVATRPTAAEVRAQMPRLFADLANADPAIRENARVGLMGASRIDLGAFEKIVRENLPLVPAQAAVLKEIVTHAYLAGEEYPAVEREGFLGVRLLEVNVVSRPEQNDGQAGDDPNPFDPRRPLTSGPPTTGVLIVERMPGFCGARSLLDGDVVLGIVERPGEPVRNPSEMREKVTGFKAGETIHFQLLRQGQVINVPVTLDPRPEAADPLNAGLNAMQNLIDDRKMRAAEFWDKAFAPMLKEAAG</sequence>
<evidence type="ECO:0008006" key="5">
    <source>
        <dbReference type="Google" id="ProtNLM"/>
    </source>
</evidence>
<dbReference type="EMBL" id="CP063458">
    <property type="protein sequence ID" value="QOV90324.1"/>
    <property type="molecule type" value="Genomic_DNA"/>
</dbReference>
<protein>
    <recommendedName>
        <fullName evidence="5">PDZ domain-containing protein</fullName>
    </recommendedName>
</protein>
<gene>
    <name evidence="3" type="ORF">IPV69_02835</name>
</gene>
<dbReference type="RefSeq" id="WP_206293403.1">
    <property type="nucleotide sequence ID" value="NZ_CP063458.1"/>
</dbReference>
<evidence type="ECO:0000256" key="1">
    <source>
        <dbReference type="SAM" id="MobiDB-lite"/>
    </source>
</evidence>
<feature type="region of interest" description="Disordered" evidence="1">
    <location>
        <begin position="165"/>
        <end position="190"/>
    </location>
</feature>
<evidence type="ECO:0000313" key="3">
    <source>
        <dbReference type="EMBL" id="QOV90324.1"/>
    </source>
</evidence>
<accession>A0A7M2WY93</accession>
<dbReference type="SUPFAM" id="SSF50156">
    <property type="entry name" value="PDZ domain-like"/>
    <property type="match status" value="1"/>
</dbReference>
<evidence type="ECO:0000313" key="4">
    <source>
        <dbReference type="Proteomes" id="UP000593765"/>
    </source>
</evidence>
<name>A0A7M2WY93_9BACT</name>
<keyword evidence="2" id="KW-0732">Signal</keyword>
<feature type="signal peptide" evidence="2">
    <location>
        <begin position="1"/>
        <end position="22"/>
    </location>
</feature>
<evidence type="ECO:0000256" key="2">
    <source>
        <dbReference type="SAM" id="SignalP"/>
    </source>
</evidence>
<dbReference type="AlphaFoldDB" id="A0A7M2WY93"/>
<keyword evidence="4" id="KW-1185">Reference proteome</keyword>
<feature type="chain" id="PRO_5034188533" description="PDZ domain-containing protein" evidence="2">
    <location>
        <begin position="23"/>
        <end position="307"/>
    </location>
</feature>
<dbReference type="Gene3D" id="2.30.42.10">
    <property type="match status" value="1"/>
</dbReference>
<dbReference type="KEGG" id="hbs:IPV69_02835"/>
<feature type="region of interest" description="Disordered" evidence="1">
    <location>
        <begin position="30"/>
        <end position="58"/>
    </location>
</feature>
<reference evidence="3 4" key="1">
    <citation type="submission" date="2020-10" db="EMBL/GenBank/DDBJ databases">
        <title>Wide distribution of Phycisphaera-like planctomycetes from WD2101 soil group in peatlands and genome analysis of the first cultivated representative.</title>
        <authorList>
            <person name="Dedysh S.N."/>
            <person name="Beletsky A.V."/>
            <person name="Ivanova A."/>
            <person name="Kulichevskaya I.S."/>
            <person name="Suzina N.E."/>
            <person name="Philippov D.A."/>
            <person name="Rakitin A.L."/>
            <person name="Mardanov A.V."/>
            <person name="Ravin N.V."/>
        </authorList>
    </citation>
    <scope>NUCLEOTIDE SEQUENCE [LARGE SCALE GENOMIC DNA]</scope>
    <source>
        <strain evidence="3 4">M1803</strain>
    </source>
</reference>
<proteinExistence type="predicted"/>
<dbReference type="InterPro" id="IPR036034">
    <property type="entry name" value="PDZ_sf"/>
</dbReference>
<dbReference type="Proteomes" id="UP000593765">
    <property type="component" value="Chromosome"/>
</dbReference>